<gene>
    <name evidence="4" type="ORF">GXY80_10230</name>
</gene>
<evidence type="ECO:0000313" key="5">
    <source>
        <dbReference type="Proteomes" id="UP000777265"/>
    </source>
</evidence>
<keyword evidence="2" id="KW-0808">Transferase</keyword>
<sequence length="279" mass="32100">MFEELEKINARPEPFQFYTARELWDDEHTSQQMLSFHLDGEIDVSSRNTRFIDQSVEWIASRFNISRETTIADFGCGPGLYAERLALKQAKVTGIDFSKRSIRYARESALRKGLSIRYIHQDYLEFETDERFDVILMIMCDFCALGPVQRRTMLGKFQTLLKPAGSLLLDVYSLSTFEQRKEAATHEVNLLSGFWSPNRYYGFLNTFKYETDNVILDKYTIVEANGTHTVFNWLQCFSPEGLKRELAGCGFTIGNLYSDVRGTPYDQQSGEFAVVANVV</sequence>
<keyword evidence="1 4" id="KW-0489">Methyltransferase</keyword>
<evidence type="ECO:0000313" key="4">
    <source>
        <dbReference type="EMBL" id="NLW35842.1"/>
    </source>
</evidence>
<dbReference type="Gene3D" id="2.20.25.110">
    <property type="entry name" value="S-adenosyl-L-methionine-dependent methyltransferases"/>
    <property type="match status" value="1"/>
</dbReference>
<proteinExistence type="predicted"/>
<name>A0A351U1D9_9BACT</name>
<evidence type="ECO:0000256" key="2">
    <source>
        <dbReference type="ARBA" id="ARBA00022679"/>
    </source>
</evidence>
<dbReference type="PANTHER" id="PTHR43861">
    <property type="entry name" value="TRANS-ACONITATE 2-METHYLTRANSFERASE-RELATED"/>
    <property type="match status" value="1"/>
</dbReference>
<dbReference type="Pfam" id="PF13649">
    <property type="entry name" value="Methyltransf_25"/>
    <property type="match status" value="1"/>
</dbReference>
<accession>A0A351U1D9</accession>
<dbReference type="GO" id="GO:0032259">
    <property type="term" value="P:methylation"/>
    <property type="evidence" value="ECO:0007669"/>
    <property type="project" value="UniProtKB-KW"/>
</dbReference>
<reference evidence="4" key="2">
    <citation type="submission" date="2020-01" db="EMBL/GenBank/DDBJ databases">
        <authorList>
            <person name="Campanaro S."/>
        </authorList>
    </citation>
    <scope>NUCLEOTIDE SEQUENCE</scope>
    <source>
        <strain evidence="4">AS06rmzACSIP_7</strain>
    </source>
</reference>
<dbReference type="PANTHER" id="PTHR43861:SF1">
    <property type="entry name" value="TRANS-ACONITATE 2-METHYLTRANSFERASE"/>
    <property type="match status" value="1"/>
</dbReference>
<dbReference type="Gene3D" id="3.40.50.150">
    <property type="entry name" value="Vaccinia Virus protein VP39"/>
    <property type="match status" value="1"/>
</dbReference>
<dbReference type="InterPro" id="IPR029063">
    <property type="entry name" value="SAM-dependent_MTases_sf"/>
</dbReference>
<dbReference type="AlphaFoldDB" id="A0A351U1D9"/>
<feature type="domain" description="Methyltransferase" evidence="3">
    <location>
        <begin position="71"/>
        <end position="165"/>
    </location>
</feature>
<dbReference type="Proteomes" id="UP000777265">
    <property type="component" value="Unassembled WGS sequence"/>
</dbReference>
<dbReference type="SUPFAM" id="SSF53335">
    <property type="entry name" value="S-adenosyl-L-methionine-dependent methyltransferases"/>
    <property type="match status" value="1"/>
</dbReference>
<dbReference type="STRING" id="909663.GCA_000512235_02793"/>
<evidence type="ECO:0000256" key="1">
    <source>
        <dbReference type="ARBA" id="ARBA00022603"/>
    </source>
</evidence>
<dbReference type="InterPro" id="IPR041698">
    <property type="entry name" value="Methyltransf_25"/>
</dbReference>
<dbReference type="GO" id="GO:0008168">
    <property type="term" value="F:methyltransferase activity"/>
    <property type="evidence" value="ECO:0007669"/>
    <property type="project" value="UniProtKB-KW"/>
</dbReference>
<dbReference type="CDD" id="cd02440">
    <property type="entry name" value="AdoMet_MTases"/>
    <property type="match status" value="1"/>
</dbReference>
<organism evidence="4 5">
    <name type="scientific">Syntrophorhabdus aromaticivorans</name>
    <dbReference type="NCBI Taxonomy" id="328301"/>
    <lineage>
        <taxon>Bacteria</taxon>
        <taxon>Pseudomonadati</taxon>
        <taxon>Thermodesulfobacteriota</taxon>
        <taxon>Syntrophorhabdia</taxon>
        <taxon>Syntrophorhabdales</taxon>
        <taxon>Syntrophorhabdaceae</taxon>
        <taxon>Syntrophorhabdus</taxon>
    </lineage>
</organism>
<evidence type="ECO:0000259" key="3">
    <source>
        <dbReference type="Pfam" id="PF13649"/>
    </source>
</evidence>
<comment type="caution">
    <text evidence="4">The sequence shown here is derived from an EMBL/GenBank/DDBJ whole genome shotgun (WGS) entry which is preliminary data.</text>
</comment>
<dbReference type="EMBL" id="JAAYEE010000178">
    <property type="protein sequence ID" value="NLW35842.1"/>
    <property type="molecule type" value="Genomic_DNA"/>
</dbReference>
<reference evidence="4" key="1">
    <citation type="journal article" date="2020" name="Biotechnol. Biofuels">
        <title>New insights from the biogas microbiome by comprehensive genome-resolved metagenomics of nearly 1600 species originating from multiple anaerobic digesters.</title>
        <authorList>
            <person name="Campanaro S."/>
            <person name="Treu L."/>
            <person name="Rodriguez-R L.M."/>
            <person name="Kovalovszki A."/>
            <person name="Ziels R.M."/>
            <person name="Maus I."/>
            <person name="Zhu X."/>
            <person name="Kougias P.G."/>
            <person name="Basile A."/>
            <person name="Luo G."/>
            <person name="Schluter A."/>
            <person name="Konstantinidis K.T."/>
            <person name="Angelidaki I."/>
        </authorList>
    </citation>
    <scope>NUCLEOTIDE SEQUENCE</scope>
    <source>
        <strain evidence="4">AS06rmzACSIP_7</strain>
    </source>
</reference>
<protein>
    <submittedName>
        <fullName evidence="4">Class I SAM-dependent methyltransferase</fullName>
    </submittedName>
</protein>